<gene>
    <name evidence="2" type="ORF">CS022_18885</name>
</gene>
<reference evidence="2 3" key="1">
    <citation type="submission" date="2017-10" db="EMBL/GenBank/DDBJ databases">
        <title>Nyctiphanis sp. nov., isolated from the stomach of the euphausiid Nyctiphanes simplex (Hansen, 1911) in the Gulf of California.</title>
        <authorList>
            <person name="Gomez-Gil B."/>
            <person name="Aguilar-Mendez M."/>
            <person name="Lopez-Cortes A."/>
            <person name="Gomez-Gutierrez J."/>
            <person name="Roque A."/>
            <person name="Lang E."/>
            <person name="Gonzalez-Castillo A."/>
        </authorList>
    </citation>
    <scope>NUCLEOTIDE SEQUENCE [LARGE SCALE GENOMIC DNA]</scope>
    <source>
        <strain evidence="2 3">CAIM 600</strain>
    </source>
</reference>
<evidence type="ECO:0000313" key="3">
    <source>
        <dbReference type="Proteomes" id="UP000290287"/>
    </source>
</evidence>
<dbReference type="EMBL" id="PEIB01000029">
    <property type="protein sequence ID" value="RXJ71943.1"/>
    <property type="molecule type" value="Genomic_DNA"/>
</dbReference>
<sequence length="205" mass="22102">MKLTHNFRGFTLIETIIGMVVFSVAIILISTALLPFIGGKSTNPYFEARAAALGQSVMNSILARQYDQNSDPNGSRWRCGENAVAVKEKFGYSLKDPIPACSATLGPDAGETTPAQFNDVDDFIGCWGEDAAQCDGLTVKGGIDTLVGTDYPGFTVSINVANSQLESVSTKRITLSVFHPQSGKWAFTATREISDESSPKRFHPD</sequence>
<accession>A0A4Q0YNA2</accession>
<dbReference type="AlphaFoldDB" id="A0A4Q0YNA2"/>
<dbReference type="OrthoDB" id="5593857at2"/>
<comment type="caution">
    <text evidence="2">The sequence shown here is derived from an EMBL/GenBank/DDBJ whole genome shotgun (WGS) entry which is preliminary data.</text>
</comment>
<keyword evidence="1" id="KW-1133">Transmembrane helix</keyword>
<evidence type="ECO:0000313" key="2">
    <source>
        <dbReference type="EMBL" id="RXJ71943.1"/>
    </source>
</evidence>
<keyword evidence="1" id="KW-0812">Transmembrane</keyword>
<feature type="transmembrane region" description="Helical" evidence="1">
    <location>
        <begin position="12"/>
        <end position="37"/>
    </location>
</feature>
<keyword evidence="3" id="KW-1185">Reference proteome</keyword>
<keyword evidence="1" id="KW-0472">Membrane</keyword>
<dbReference type="NCBIfam" id="TIGR02532">
    <property type="entry name" value="IV_pilin_GFxxxE"/>
    <property type="match status" value="1"/>
</dbReference>
<evidence type="ECO:0000256" key="1">
    <source>
        <dbReference type="SAM" id="Phobius"/>
    </source>
</evidence>
<organism evidence="2 3">
    <name type="scientific">Veronia nyctiphanis</name>
    <dbReference type="NCBI Taxonomy" id="1278244"/>
    <lineage>
        <taxon>Bacteria</taxon>
        <taxon>Pseudomonadati</taxon>
        <taxon>Pseudomonadota</taxon>
        <taxon>Gammaproteobacteria</taxon>
        <taxon>Vibrionales</taxon>
        <taxon>Vibrionaceae</taxon>
        <taxon>Veronia</taxon>
    </lineage>
</organism>
<dbReference type="Pfam" id="PF07963">
    <property type="entry name" value="N_methyl"/>
    <property type="match status" value="1"/>
</dbReference>
<dbReference type="InterPro" id="IPR012902">
    <property type="entry name" value="N_methyl_site"/>
</dbReference>
<name>A0A4Q0YNA2_9GAMM</name>
<proteinExistence type="predicted"/>
<protein>
    <submittedName>
        <fullName evidence="2">MSHA biogenesis protein MshD</fullName>
    </submittedName>
</protein>
<dbReference type="PROSITE" id="PS00409">
    <property type="entry name" value="PROKAR_NTER_METHYL"/>
    <property type="match status" value="1"/>
</dbReference>
<dbReference type="RefSeq" id="WP_129123545.1">
    <property type="nucleotide sequence ID" value="NZ_PEIB01000029.1"/>
</dbReference>
<dbReference type="Proteomes" id="UP000290287">
    <property type="component" value="Unassembled WGS sequence"/>
</dbReference>